<gene>
    <name evidence="3" type="ORF">U472_05730</name>
</gene>
<protein>
    <recommendedName>
        <fullName evidence="5">Copper transport outer membrane protein, MctB</fullName>
    </recommendedName>
</protein>
<feature type="coiled-coil region" evidence="1">
    <location>
        <begin position="36"/>
        <end position="63"/>
    </location>
</feature>
<evidence type="ECO:0000313" key="4">
    <source>
        <dbReference type="Proteomes" id="UP000093514"/>
    </source>
</evidence>
<dbReference type="InterPro" id="IPR021522">
    <property type="entry name" value="MctB"/>
</dbReference>
<keyword evidence="2" id="KW-1133">Transmembrane helix</keyword>
<name>A0A1C0A9N5_9FIRM</name>
<keyword evidence="2" id="KW-0812">Transmembrane</keyword>
<dbReference type="RefSeq" id="WP_068716422.1">
    <property type="nucleotide sequence ID" value="NZ_LWDV01000008.1"/>
</dbReference>
<reference evidence="4" key="1">
    <citation type="submission" date="2016-07" db="EMBL/GenBank/DDBJ databases">
        <authorList>
            <person name="Florea S."/>
            <person name="Webb J.S."/>
            <person name="Jaromczyk J."/>
            <person name="Schardl C.L."/>
        </authorList>
    </citation>
    <scope>NUCLEOTIDE SEQUENCE [LARGE SCALE GENOMIC DNA]</scope>
    <source>
        <strain evidence="4">Z6</strain>
    </source>
</reference>
<dbReference type="GO" id="GO:0016020">
    <property type="term" value="C:membrane"/>
    <property type="evidence" value="ECO:0007669"/>
    <property type="project" value="InterPro"/>
</dbReference>
<dbReference type="AlphaFoldDB" id="A0A1C0A9N5"/>
<dbReference type="EMBL" id="LWDV01000008">
    <property type="protein sequence ID" value="OCL26985.1"/>
    <property type="molecule type" value="Genomic_DNA"/>
</dbReference>
<evidence type="ECO:0000313" key="3">
    <source>
        <dbReference type="EMBL" id="OCL26985.1"/>
    </source>
</evidence>
<dbReference type="OrthoDB" id="2382049at2"/>
<evidence type="ECO:0000256" key="1">
    <source>
        <dbReference type="SAM" id="Coils"/>
    </source>
</evidence>
<proteinExistence type="predicted"/>
<reference evidence="3 4" key="2">
    <citation type="submission" date="2016-08" db="EMBL/GenBank/DDBJ databases">
        <title>Orenia metallireducens sp. nov. strain Z6, a Novel Metal-reducing Firmicute from the Deep Subsurface.</title>
        <authorList>
            <person name="Maxim B.I."/>
            <person name="Kenneth K."/>
            <person name="Flynn T.M."/>
            <person name="Oloughlin E.J."/>
            <person name="Locke R.A."/>
            <person name="Weber J.R."/>
            <person name="Egan S.M."/>
            <person name="Mackie R.I."/>
            <person name="Cann I.K."/>
        </authorList>
    </citation>
    <scope>NUCLEOTIDE SEQUENCE [LARGE SCALE GENOMIC DNA]</scope>
    <source>
        <strain evidence="3 4">Z6</strain>
    </source>
</reference>
<evidence type="ECO:0008006" key="5">
    <source>
        <dbReference type="Google" id="ProtNLM"/>
    </source>
</evidence>
<dbReference type="Pfam" id="PF11382">
    <property type="entry name" value="MctB"/>
    <property type="match status" value="1"/>
</dbReference>
<dbReference type="GO" id="GO:0055070">
    <property type="term" value="P:copper ion homeostasis"/>
    <property type="evidence" value="ECO:0007669"/>
    <property type="project" value="InterPro"/>
</dbReference>
<organism evidence="3 4">
    <name type="scientific">Orenia metallireducens</name>
    <dbReference type="NCBI Taxonomy" id="1413210"/>
    <lineage>
        <taxon>Bacteria</taxon>
        <taxon>Bacillati</taxon>
        <taxon>Bacillota</taxon>
        <taxon>Clostridia</taxon>
        <taxon>Halanaerobiales</taxon>
        <taxon>Halobacteroidaceae</taxon>
        <taxon>Orenia</taxon>
    </lineage>
</organism>
<feature type="transmembrane region" description="Helical" evidence="2">
    <location>
        <begin position="6"/>
        <end position="30"/>
    </location>
</feature>
<evidence type="ECO:0000256" key="2">
    <source>
        <dbReference type="SAM" id="Phobius"/>
    </source>
</evidence>
<keyword evidence="4" id="KW-1185">Reference proteome</keyword>
<keyword evidence="2" id="KW-0472">Membrane</keyword>
<keyword evidence="1" id="KW-0175">Coiled coil</keyword>
<dbReference type="Proteomes" id="UP000093514">
    <property type="component" value="Unassembled WGS sequence"/>
</dbReference>
<accession>A0A1C0A9N5</accession>
<comment type="caution">
    <text evidence="3">The sequence shown here is derived from an EMBL/GenBank/DDBJ whole genome shotgun (WGS) entry which is preliminary data.</text>
</comment>
<sequence>MLLDLRYHVITIVIIFVTLAIGILIGSSMVGNDLLVKEQKHLISNLEKDFKSLRTKNKEFSKEVNYLETRLADNINFQKMIMPLVVKEQLKDQNLLLVVGNNVNSNLKDKIIKTLKLADAKGLEIIEDLSTIDERKDFTKVLLLGDLNEEFNYPTDLRDKFIKIDSENIKNISGLIKLVFEVAAKDLPSVKEGEHWISQFQF</sequence>